<dbReference type="InterPro" id="IPR058627">
    <property type="entry name" value="MdtA-like_C"/>
</dbReference>
<feature type="domain" description="CzcB-like barrel-sandwich hybrid" evidence="5">
    <location>
        <begin position="87"/>
        <end position="220"/>
    </location>
</feature>
<evidence type="ECO:0000259" key="5">
    <source>
        <dbReference type="Pfam" id="PF25973"/>
    </source>
</evidence>
<dbReference type="Gene3D" id="1.10.287.470">
    <property type="entry name" value="Helix hairpin bin"/>
    <property type="match status" value="1"/>
</dbReference>
<dbReference type="RefSeq" id="WP_270077914.1">
    <property type="nucleotide sequence ID" value="NZ_CP115174.1"/>
</dbReference>
<dbReference type="Pfam" id="PF25954">
    <property type="entry name" value="Beta-barrel_RND_2"/>
    <property type="match status" value="1"/>
</dbReference>
<proteinExistence type="inferred from homology"/>
<dbReference type="Gene3D" id="2.40.30.170">
    <property type="match status" value="1"/>
</dbReference>
<dbReference type="SUPFAM" id="SSF111369">
    <property type="entry name" value="HlyD-like secretion proteins"/>
    <property type="match status" value="1"/>
</dbReference>
<reference evidence="6 7" key="1">
    <citation type="submission" date="2022-12" db="EMBL/GenBank/DDBJ databases">
        <title>Sphingomonas abieness sp. nov., an endophytic bacterium isolated from Abies koreana.</title>
        <authorList>
            <person name="Jiang L."/>
            <person name="Lee J."/>
        </authorList>
    </citation>
    <scope>NUCLEOTIDE SEQUENCE [LARGE SCALE GENOMIC DNA]</scope>
    <source>
        <strain evidence="7">PAMB 00755</strain>
    </source>
</reference>
<dbReference type="Gene3D" id="2.40.50.100">
    <property type="match status" value="1"/>
</dbReference>
<gene>
    <name evidence="6" type="ORF">PBT88_03835</name>
</gene>
<dbReference type="PANTHER" id="PTHR30469:SF37">
    <property type="entry name" value="RAGD PROTEIN"/>
    <property type="match status" value="1"/>
</dbReference>
<evidence type="ECO:0000259" key="3">
    <source>
        <dbReference type="Pfam" id="PF25954"/>
    </source>
</evidence>
<keyword evidence="2" id="KW-0472">Membrane</keyword>
<sequence length="391" mass="40120">MQSNTMGNEPATDPAAPKGLKVAGIVAVLVAAGVVTAGVISRSGDAHAAQNWADARAVPSIHLIGVMPSAMTDGLTLPGTMQAWNGAKLYARVGGYVQAWYKDIGADVPAGAALGLIETPELDQQIAQARADLDSARANASLAKSTAARWNDLLQSASVSKQEADEKNGDLAAKNAAVEGASANLNRLLAQKAYATVRAPFAGVVTARNADIGDLVGPGASSTQLPMFAVADVHRIRLYVNVPQSYSAAMKPGLDASLTVPDYPGRTFDAKVAGTSGSIDSQSGTLQVQLVANNPGEVLKPGGYAQVRFDVPGQPGTVTIPSSALIFRAAGTQVAMLGAGDHIIMQSVTVGRDLGSKVQVTSGLRANDKIVDSPPDSIEQGELVRVGQTHG</sequence>
<feature type="domain" description="Multidrug resistance protein MdtA-like C-terminal permuted SH3" evidence="4">
    <location>
        <begin position="318"/>
        <end position="371"/>
    </location>
</feature>
<dbReference type="InterPro" id="IPR058792">
    <property type="entry name" value="Beta-barrel_RND_2"/>
</dbReference>
<dbReference type="Pfam" id="PF25967">
    <property type="entry name" value="RND-MFP_C"/>
    <property type="match status" value="1"/>
</dbReference>
<evidence type="ECO:0000259" key="4">
    <source>
        <dbReference type="Pfam" id="PF25967"/>
    </source>
</evidence>
<dbReference type="Proteomes" id="UP001210865">
    <property type="component" value="Chromosome"/>
</dbReference>
<comment type="similarity">
    <text evidence="1">Belongs to the membrane fusion protein (MFP) (TC 8.A.1) family.</text>
</comment>
<protein>
    <submittedName>
        <fullName evidence="6">Efflux RND transporter periplasmic adaptor subunit</fullName>
    </submittedName>
</protein>
<dbReference type="Pfam" id="PF25973">
    <property type="entry name" value="BSH_CzcB"/>
    <property type="match status" value="1"/>
</dbReference>
<feature type="transmembrane region" description="Helical" evidence="2">
    <location>
        <begin position="20"/>
        <end position="40"/>
    </location>
</feature>
<evidence type="ECO:0000313" key="7">
    <source>
        <dbReference type="Proteomes" id="UP001210865"/>
    </source>
</evidence>
<keyword evidence="7" id="KW-1185">Reference proteome</keyword>
<dbReference type="InterPro" id="IPR058647">
    <property type="entry name" value="BSH_CzcB-like"/>
</dbReference>
<feature type="domain" description="CusB-like beta-barrel" evidence="3">
    <location>
        <begin position="239"/>
        <end position="310"/>
    </location>
</feature>
<name>A0ABY7NTL6_9SPHN</name>
<dbReference type="InterPro" id="IPR006143">
    <property type="entry name" value="RND_pump_MFP"/>
</dbReference>
<dbReference type="EMBL" id="CP115174">
    <property type="protein sequence ID" value="WBO23279.1"/>
    <property type="molecule type" value="Genomic_DNA"/>
</dbReference>
<dbReference type="Gene3D" id="2.40.420.20">
    <property type="match status" value="1"/>
</dbReference>
<keyword evidence="2" id="KW-0812">Transmembrane</keyword>
<evidence type="ECO:0000313" key="6">
    <source>
        <dbReference type="EMBL" id="WBO23279.1"/>
    </source>
</evidence>
<evidence type="ECO:0000256" key="1">
    <source>
        <dbReference type="ARBA" id="ARBA00009477"/>
    </source>
</evidence>
<dbReference type="PANTHER" id="PTHR30469">
    <property type="entry name" value="MULTIDRUG RESISTANCE PROTEIN MDTA"/>
    <property type="match status" value="1"/>
</dbReference>
<dbReference type="NCBIfam" id="TIGR01730">
    <property type="entry name" value="RND_mfp"/>
    <property type="match status" value="1"/>
</dbReference>
<evidence type="ECO:0000256" key="2">
    <source>
        <dbReference type="SAM" id="Phobius"/>
    </source>
</evidence>
<accession>A0ABY7NTL6</accession>
<keyword evidence="2" id="KW-1133">Transmembrane helix</keyword>
<organism evidence="6 7">
    <name type="scientific">Sphingomonas abietis</name>
    <dbReference type="NCBI Taxonomy" id="3012344"/>
    <lineage>
        <taxon>Bacteria</taxon>
        <taxon>Pseudomonadati</taxon>
        <taxon>Pseudomonadota</taxon>
        <taxon>Alphaproteobacteria</taxon>
        <taxon>Sphingomonadales</taxon>
        <taxon>Sphingomonadaceae</taxon>
        <taxon>Sphingomonas</taxon>
    </lineage>
</organism>